<name>A0ABX1Z5N8_9BACL</name>
<feature type="domain" description="Glycosyl hydrolase family 95 catalytic" evidence="2">
    <location>
        <begin position="267"/>
        <end position="590"/>
    </location>
</feature>
<dbReference type="SUPFAM" id="SSF48208">
    <property type="entry name" value="Six-hairpin glycosidases"/>
    <property type="match status" value="1"/>
</dbReference>
<dbReference type="InterPro" id="IPR054363">
    <property type="entry name" value="GH95_cat"/>
</dbReference>
<comment type="caution">
    <text evidence="3">The sequence shown here is derived from an EMBL/GenBank/DDBJ whole genome shotgun (WGS) entry which is preliminary data.</text>
</comment>
<evidence type="ECO:0000313" key="4">
    <source>
        <dbReference type="Proteomes" id="UP000658690"/>
    </source>
</evidence>
<evidence type="ECO:0000259" key="1">
    <source>
        <dbReference type="Pfam" id="PF21307"/>
    </source>
</evidence>
<dbReference type="PANTHER" id="PTHR31084">
    <property type="entry name" value="ALPHA-L-FUCOSIDASE 2"/>
    <property type="match status" value="1"/>
</dbReference>
<feature type="domain" description="Alpha fucosidase A-like C-terminal" evidence="1">
    <location>
        <begin position="610"/>
        <end position="671"/>
    </location>
</feature>
<dbReference type="Pfam" id="PF21307">
    <property type="entry name" value="Glyco_hydro_95_C"/>
    <property type="match status" value="1"/>
</dbReference>
<keyword evidence="4" id="KW-1185">Reference proteome</keyword>
<dbReference type="InterPro" id="IPR012341">
    <property type="entry name" value="6hp_glycosidase-like_sf"/>
</dbReference>
<evidence type="ECO:0000313" key="3">
    <source>
        <dbReference type="EMBL" id="NOU88693.1"/>
    </source>
</evidence>
<sequence>MDWKLHEQIDWNSFMEQHDLIWNEKPKSWNEGAFMGNGLLGAMIYSESHNEIAWHIGRTDVTQRADNVEPIAGKYRIPIGKLVLQTQGKIQECSMRLDLWNAEIRCRLLTDRGEITWQTFTHAEHHVVAIECQSIGEEQAASWKWMPAKAENPRVVFHKLRGVQGPNEIPNPEVRWEQDGDIRITVQELESGGEYATAWMEVGNHNVSSSSKAIYLSVGFSYPDHYGKQESVNVIRKAAAIGFSKLQETHRSWWNRYYPASFISVPDSELEKFYWIQMYKLASGTRSDRPALDLMGPWMDLTPWPAIWWNLNIQLTYWPVYAANRLELGESLCRMLDANMQNLIRNVPEPFRHDSAAIGRVSGYDCFSPVDDKRNAWGPEHGNLTWACHNYWLQYRYSMDETMLRDRLFPLLRRAVCYYLHLLHEEEDGKYHLPVAVSPEYEQLAADTNYDLSLLRWGCETLIAICSRLKLADPLLPRWREVIDKLTDYPIDETGVMIGKDVPLSSSHRHASHLLMIYPLYLINAELPESRGLIEKSLEHWIHFKGALSGYSYTIASSLYASLGRGNEAQSCLKSFFSDHLLPNTMFRAPGPCIETPLSAATSLHDMLLQSWGDKIRVFPALPDEWKDVAIHQMRTEGAFLVSALRKGGVTQFIRIESLSGEPCRVQTDLPLPLYAEWLPLESGAAIPERNVRVNLVKSENGRTLVEIDLFKNERVLLFSEGNPPVH</sequence>
<dbReference type="Gene3D" id="1.50.10.10">
    <property type="match status" value="1"/>
</dbReference>
<dbReference type="RefSeq" id="WP_171691682.1">
    <property type="nucleotide sequence ID" value="NZ_WHOC01000133.1"/>
</dbReference>
<dbReference type="InterPro" id="IPR049053">
    <property type="entry name" value="AFCA-like_C"/>
</dbReference>
<gene>
    <name evidence="3" type="ORF">GC102_23505</name>
</gene>
<protein>
    <submittedName>
        <fullName evidence="3">Alpha-L-fucosidase</fullName>
    </submittedName>
</protein>
<dbReference type="EMBL" id="WHOC01000133">
    <property type="protein sequence ID" value="NOU88693.1"/>
    <property type="molecule type" value="Genomic_DNA"/>
</dbReference>
<dbReference type="Proteomes" id="UP000658690">
    <property type="component" value="Unassembled WGS sequence"/>
</dbReference>
<dbReference type="InterPro" id="IPR008928">
    <property type="entry name" value="6-hairpin_glycosidase_sf"/>
</dbReference>
<evidence type="ECO:0000259" key="2">
    <source>
        <dbReference type="Pfam" id="PF22124"/>
    </source>
</evidence>
<proteinExistence type="predicted"/>
<reference evidence="3 4" key="1">
    <citation type="submission" date="2019-10" db="EMBL/GenBank/DDBJ databases">
        <title>Description of Paenibacillus choica sp. nov.</title>
        <authorList>
            <person name="Carlier A."/>
            <person name="Qi S."/>
        </authorList>
    </citation>
    <scope>NUCLEOTIDE SEQUENCE [LARGE SCALE GENOMIC DNA]</scope>
    <source>
        <strain evidence="3 4">LMG 31460</strain>
    </source>
</reference>
<organism evidence="3 4">
    <name type="scientific">Paenibacillus germinis</name>
    <dbReference type="NCBI Taxonomy" id="2654979"/>
    <lineage>
        <taxon>Bacteria</taxon>
        <taxon>Bacillati</taxon>
        <taxon>Bacillota</taxon>
        <taxon>Bacilli</taxon>
        <taxon>Bacillales</taxon>
        <taxon>Paenibacillaceae</taxon>
        <taxon>Paenibacillus</taxon>
    </lineage>
</organism>
<dbReference type="Pfam" id="PF22124">
    <property type="entry name" value="Glyco_hydro_95_cat"/>
    <property type="match status" value="1"/>
</dbReference>
<dbReference type="PANTHER" id="PTHR31084:SF0">
    <property type="entry name" value="ALPHA-L-FUCOSIDASE 2"/>
    <property type="match status" value="1"/>
</dbReference>
<accession>A0ABX1Z5N8</accession>